<dbReference type="PANTHER" id="PTHR43094">
    <property type="entry name" value="AMINOTRANSFERASE"/>
    <property type="match status" value="1"/>
</dbReference>
<accession>A0AAF0Y2H5</accession>
<dbReference type="GO" id="GO:0030170">
    <property type="term" value="F:pyridoxal phosphate binding"/>
    <property type="evidence" value="ECO:0007669"/>
    <property type="project" value="InterPro"/>
</dbReference>
<dbReference type="AlphaFoldDB" id="A0AAF0Y2H5"/>
<dbReference type="InterPro" id="IPR015424">
    <property type="entry name" value="PyrdxlP-dep_Trfase"/>
</dbReference>
<proteinExistence type="inferred from homology"/>
<comment type="similarity">
    <text evidence="1 3">Belongs to the class-III pyridoxal-phosphate-dependent aminotransferase family.</text>
</comment>
<dbReference type="InterPro" id="IPR015421">
    <property type="entry name" value="PyrdxlP-dep_Trfase_major"/>
</dbReference>
<organism evidence="4 5">
    <name type="scientific">Vanrija pseudolonga</name>
    <dbReference type="NCBI Taxonomy" id="143232"/>
    <lineage>
        <taxon>Eukaryota</taxon>
        <taxon>Fungi</taxon>
        <taxon>Dikarya</taxon>
        <taxon>Basidiomycota</taxon>
        <taxon>Agaricomycotina</taxon>
        <taxon>Tremellomycetes</taxon>
        <taxon>Trichosporonales</taxon>
        <taxon>Trichosporonaceae</taxon>
        <taxon>Vanrija</taxon>
    </lineage>
</organism>
<dbReference type="Proteomes" id="UP000827549">
    <property type="component" value="Chromosome 1"/>
</dbReference>
<protein>
    <submittedName>
        <fullName evidence="4">Purtative aminotransferasec</fullName>
    </submittedName>
</protein>
<dbReference type="InterPro" id="IPR005814">
    <property type="entry name" value="Aminotrans_3"/>
</dbReference>
<evidence type="ECO:0000256" key="3">
    <source>
        <dbReference type="RuleBase" id="RU003560"/>
    </source>
</evidence>
<reference evidence="4" key="1">
    <citation type="submission" date="2023-10" db="EMBL/GenBank/DDBJ databases">
        <authorList>
            <person name="Noh H."/>
        </authorList>
    </citation>
    <scope>NUCLEOTIDE SEQUENCE</scope>
    <source>
        <strain evidence="4">DUCC4014</strain>
    </source>
</reference>
<keyword evidence="4" id="KW-0808">Transferase</keyword>
<dbReference type="NCBIfam" id="NF005685">
    <property type="entry name" value="PRK07483.1"/>
    <property type="match status" value="1"/>
</dbReference>
<evidence type="ECO:0000256" key="1">
    <source>
        <dbReference type="ARBA" id="ARBA00008954"/>
    </source>
</evidence>
<dbReference type="EMBL" id="CP086714">
    <property type="protein sequence ID" value="WOO78197.1"/>
    <property type="molecule type" value="Genomic_DNA"/>
</dbReference>
<evidence type="ECO:0000256" key="2">
    <source>
        <dbReference type="ARBA" id="ARBA00022898"/>
    </source>
</evidence>
<dbReference type="PANTHER" id="PTHR43094:SF1">
    <property type="entry name" value="AMINOTRANSFERASE CLASS-III"/>
    <property type="match status" value="1"/>
</dbReference>
<evidence type="ECO:0000313" key="4">
    <source>
        <dbReference type="EMBL" id="WOO78197.1"/>
    </source>
</evidence>
<dbReference type="GeneID" id="87805001"/>
<dbReference type="Pfam" id="PF00202">
    <property type="entry name" value="Aminotran_3"/>
    <property type="match status" value="1"/>
</dbReference>
<keyword evidence="5" id="KW-1185">Reference proteome</keyword>
<evidence type="ECO:0000313" key="5">
    <source>
        <dbReference type="Proteomes" id="UP000827549"/>
    </source>
</evidence>
<dbReference type="CDD" id="cd00610">
    <property type="entry name" value="OAT_like"/>
    <property type="match status" value="1"/>
</dbReference>
<sequence>MRGHVLRTLARTPAVRGFSTSLPRGALSTATVDPDSKVLHRSLKLGLPMAVRGEGNYIYTADGRKILDTTGGAAVVSCGHAVPEIVEAVTEQLKTLPYVSSFLFGTEPAEELATMLCEDSGMSRVVLFNGGSEAVESAIKLARQYHVENGQPQRTKFISRRVSFHGNTITDLALGRHDRRRALYLPLMPDNVFHSVSPCNTYRGKLEGETDAQYVDRLADELDKKFIELGPSTVAAFFMEPVVGATSGCVPFVPGYITAMKRVCEKYGALFVLDEIMCGFGRTGKLHAWSWEGDAARPDIQTLGKGLCGGYAPLSAVLANDKVVNVLSKGTGSFMNGYTFQSSGIGAAAGLAVYKYYKKHDLVAKCAERGKQMEEALRKQLENHPHVGNIRGMGLFYGIELVADKKTKQPFPSSKGISQKITDAAYERGIALYPGVGCADGWEGDHVMIFPPFTITADEVQFSVDALQGAIEDVLGKQ</sequence>
<dbReference type="GO" id="GO:0005829">
    <property type="term" value="C:cytosol"/>
    <property type="evidence" value="ECO:0007669"/>
    <property type="project" value="TreeGrafter"/>
</dbReference>
<dbReference type="Gene3D" id="3.40.640.10">
    <property type="entry name" value="Type I PLP-dependent aspartate aminotransferase-like (Major domain)"/>
    <property type="match status" value="1"/>
</dbReference>
<gene>
    <name evidence="4" type="primary">SPBC1773.03c_1</name>
    <name evidence="4" type="ORF">LOC62_01G001747</name>
</gene>
<keyword evidence="4" id="KW-0032">Aminotransferase</keyword>
<name>A0AAF0Y2H5_9TREE</name>
<dbReference type="GO" id="GO:0008483">
    <property type="term" value="F:transaminase activity"/>
    <property type="evidence" value="ECO:0007669"/>
    <property type="project" value="UniProtKB-KW"/>
</dbReference>
<dbReference type="Gene3D" id="3.90.1150.10">
    <property type="entry name" value="Aspartate Aminotransferase, domain 1"/>
    <property type="match status" value="1"/>
</dbReference>
<dbReference type="SUPFAM" id="SSF53383">
    <property type="entry name" value="PLP-dependent transferases"/>
    <property type="match status" value="1"/>
</dbReference>
<dbReference type="InterPro" id="IPR015422">
    <property type="entry name" value="PyrdxlP-dep_Trfase_small"/>
</dbReference>
<dbReference type="RefSeq" id="XP_062624229.1">
    <property type="nucleotide sequence ID" value="XM_062768245.1"/>
</dbReference>
<keyword evidence="2 3" id="KW-0663">Pyridoxal phosphate</keyword>